<dbReference type="PANTHER" id="PTHR11439">
    <property type="entry name" value="GAG-POL-RELATED RETROTRANSPOSON"/>
    <property type="match status" value="1"/>
</dbReference>
<dbReference type="EMBL" id="CM003605">
    <property type="protein sequence ID" value="KYP71075.1"/>
    <property type="molecule type" value="Genomic_DNA"/>
</dbReference>
<organism evidence="2 3">
    <name type="scientific">Cajanus cajan</name>
    <name type="common">Pigeon pea</name>
    <name type="synonym">Cajanus indicus</name>
    <dbReference type="NCBI Taxonomy" id="3821"/>
    <lineage>
        <taxon>Eukaryota</taxon>
        <taxon>Viridiplantae</taxon>
        <taxon>Streptophyta</taxon>
        <taxon>Embryophyta</taxon>
        <taxon>Tracheophyta</taxon>
        <taxon>Spermatophyta</taxon>
        <taxon>Magnoliopsida</taxon>
        <taxon>eudicotyledons</taxon>
        <taxon>Gunneridae</taxon>
        <taxon>Pentapetalae</taxon>
        <taxon>rosids</taxon>
        <taxon>fabids</taxon>
        <taxon>Fabales</taxon>
        <taxon>Fabaceae</taxon>
        <taxon>Papilionoideae</taxon>
        <taxon>50 kb inversion clade</taxon>
        <taxon>NPAAA clade</taxon>
        <taxon>indigoferoid/millettioid clade</taxon>
        <taxon>Phaseoleae</taxon>
        <taxon>Cajanus</taxon>
    </lineage>
</organism>
<evidence type="ECO:0000313" key="3">
    <source>
        <dbReference type="Proteomes" id="UP000075243"/>
    </source>
</evidence>
<proteinExistence type="predicted"/>
<dbReference type="Pfam" id="PF07727">
    <property type="entry name" value="RVT_2"/>
    <property type="match status" value="1"/>
</dbReference>
<dbReference type="Gramene" id="C.cajan_10034.t">
    <property type="protein sequence ID" value="C.cajan_10034.t.cds1"/>
    <property type="gene ID" value="C.cajan_10034"/>
</dbReference>
<accession>A0A151TVK9</accession>
<dbReference type="OMA" id="CDITIYR"/>
<dbReference type="InterPro" id="IPR013103">
    <property type="entry name" value="RVT_2"/>
</dbReference>
<gene>
    <name evidence="2" type="ORF">KK1_010318</name>
</gene>
<protein>
    <recommendedName>
        <fullName evidence="1">Reverse transcriptase Ty1/copia-type domain-containing protein</fullName>
    </recommendedName>
</protein>
<evidence type="ECO:0000259" key="1">
    <source>
        <dbReference type="Pfam" id="PF07727"/>
    </source>
</evidence>
<feature type="domain" description="Reverse transcriptase Ty1/copia-type" evidence="1">
    <location>
        <begin position="3"/>
        <end position="64"/>
    </location>
</feature>
<sequence>MLLTKFQKALAAKFSLKNLGAPTHFLGIEIVPTQSGLFLTQHHYIRDLLHSNNMHEAKPVTTPQATTCDLATTGDASTCDITIYRKLVGSLQYLSLTIPDIAFSVNKLSQYMQAPTGLHMQVAKRILRYLKGTIDFGLHLRKSNSLQLHAFCDLDWAGDSRDMKSTGAYIVYLGSNPISWSCKKQTTVPKSSTKA</sequence>
<dbReference type="InterPro" id="IPR043502">
    <property type="entry name" value="DNA/RNA_pol_sf"/>
</dbReference>
<dbReference type="AlphaFoldDB" id="A0A151TVK9"/>
<dbReference type="PANTHER" id="PTHR11439:SF463">
    <property type="entry name" value="REVERSE TRANSCRIPTASE TY1_COPIA-TYPE DOMAIN-CONTAINING PROTEIN"/>
    <property type="match status" value="1"/>
</dbReference>
<keyword evidence="3" id="KW-1185">Reference proteome</keyword>
<dbReference type="Proteomes" id="UP000075243">
    <property type="component" value="Chromosome 3"/>
</dbReference>
<dbReference type="CDD" id="cd09272">
    <property type="entry name" value="RNase_HI_RT_Ty1"/>
    <property type="match status" value="1"/>
</dbReference>
<name>A0A151TVK9_CAJCA</name>
<dbReference type="SUPFAM" id="SSF56672">
    <property type="entry name" value="DNA/RNA polymerases"/>
    <property type="match status" value="1"/>
</dbReference>
<evidence type="ECO:0000313" key="2">
    <source>
        <dbReference type="EMBL" id="KYP71075.1"/>
    </source>
</evidence>
<reference evidence="2 3" key="1">
    <citation type="journal article" date="2012" name="Nat. Biotechnol.">
        <title>Draft genome sequence of pigeonpea (Cajanus cajan), an orphan legume crop of resource-poor farmers.</title>
        <authorList>
            <person name="Varshney R.K."/>
            <person name="Chen W."/>
            <person name="Li Y."/>
            <person name="Bharti A.K."/>
            <person name="Saxena R.K."/>
            <person name="Schlueter J.A."/>
            <person name="Donoghue M.T."/>
            <person name="Azam S."/>
            <person name="Fan G."/>
            <person name="Whaley A.M."/>
            <person name="Farmer A.D."/>
            <person name="Sheridan J."/>
            <person name="Iwata A."/>
            <person name="Tuteja R."/>
            <person name="Penmetsa R.V."/>
            <person name="Wu W."/>
            <person name="Upadhyaya H.D."/>
            <person name="Yang S.P."/>
            <person name="Shah T."/>
            <person name="Saxena K.B."/>
            <person name="Michael T."/>
            <person name="McCombie W.R."/>
            <person name="Yang B."/>
            <person name="Zhang G."/>
            <person name="Yang H."/>
            <person name="Wang J."/>
            <person name="Spillane C."/>
            <person name="Cook D.R."/>
            <person name="May G.D."/>
            <person name="Xu X."/>
            <person name="Jackson S.A."/>
        </authorList>
    </citation>
    <scope>NUCLEOTIDE SEQUENCE [LARGE SCALE GENOMIC DNA]</scope>
    <source>
        <strain evidence="3">cv. Asha</strain>
    </source>
</reference>